<dbReference type="Proteomes" id="UP000235786">
    <property type="component" value="Unassembled WGS sequence"/>
</dbReference>
<dbReference type="EMBL" id="KZ613957">
    <property type="protein sequence ID" value="PMD33151.1"/>
    <property type="molecule type" value="Genomic_DNA"/>
</dbReference>
<feature type="transmembrane region" description="Helical" evidence="1">
    <location>
        <begin position="352"/>
        <end position="374"/>
    </location>
</feature>
<feature type="transmembrane region" description="Helical" evidence="1">
    <location>
        <begin position="168"/>
        <end position="184"/>
    </location>
</feature>
<feature type="transmembrane region" description="Helical" evidence="1">
    <location>
        <begin position="40"/>
        <end position="59"/>
    </location>
</feature>
<evidence type="ECO:0000313" key="3">
    <source>
        <dbReference type="Proteomes" id="UP000235786"/>
    </source>
</evidence>
<reference evidence="2 3" key="1">
    <citation type="submission" date="2016-04" db="EMBL/GenBank/DDBJ databases">
        <title>A degradative enzymes factory behind the ericoid mycorrhizal symbiosis.</title>
        <authorList>
            <consortium name="DOE Joint Genome Institute"/>
            <person name="Martino E."/>
            <person name="Morin E."/>
            <person name="Grelet G."/>
            <person name="Kuo A."/>
            <person name="Kohler A."/>
            <person name="Daghino S."/>
            <person name="Barry K."/>
            <person name="Choi C."/>
            <person name="Cichocki N."/>
            <person name="Clum A."/>
            <person name="Copeland A."/>
            <person name="Hainaut M."/>
            <person name="Haridas S."/>
            <person name="Labutti K."/>
            <person name="Lindquist E."/>
            <person name="Lipzen A."/>
            <person name="Khouja H.-R."/>
            <person name="Murat C."/>
            <person name="Ohm R."/>
            <person name="Olson A."/>
            <person name="Spatafora J."/>
            <person name="Veneault-Fourrey C."/>
            <person name="Henrissat B."/>
            <person name="Grigoriev I."/>
            <person name="Martin F."/>
            <person name="Perotto S."/>
        </authorList>
    </citation>
    <scope>NUCLEOTIDE SEQUENCE [LARGE SCALE GENOMIC DNA]</scope>
    <source>
        <strain evidence="2 3">F</strain>
    </source>
</reference>
<sequence>MPTLLRRQRAVNERRNSWHDIFTRLFSTPSVVLRRDKKNIFEVIWVAASIIIGVILHTIRSRSPSKSIGDPNTNVTWQTSFFALVSLGLNNLAQPSGRICGIESQHRTYMRVSPVINGVDGTFTMAQMMYYCWRGNTLANACTRIIQYRDADEEDADENDFSKLEKLPVIRGLLFLFGAVFQVVKLGGMSKIPGTQLWGAMYFFGLLVIQLVIWLGQSHTESLPLNSSARSSSQPALIPLDGDPFERMLNSGRLAGFCVRVQLAILICCYIMANLSIFRRIELATVASAEIGMVSWVAFMYNQGVPRTSRFLDRSLYVALMTTFGLLVVLGVSIKSQNSFFGWLNNYPRLGVFLFLCIALVNAGCLIYFVHAYRTQHASLYDNHKYFLFCTANITIATLFYCFAYNAIGTSKAWWTNYVFG</sequence>
<protein>
    <submittedName>
        <fullName evidence="2">Uncharacterized protein</fullName>
    </submittedName>
</protein>
<feature type="transmembrane region" description="Helical" evidence="1">
    <location>
        <begin position="314"/>
        <end position="332"/>
    </location>
</feature>
<feature type="transmembrane region" description="Helical" evidence="1">
    <location>
        <begin position="196"/>
        <end position="216"/>
    </location>
</feature>
<evidence type="ECO:0000256" key="1">
    <source>
        <dbReference type="SAM" id="Phobius"/>
    </source>
</evidence>
<name>A0A2J6R3R7_HYAVF</name>
<keyword evidence="1" id="KW-0472">Membrane</keyword>
<accession>A0A2J6R3R7</accession>
<feature type="transmembrane region" description="Helical" evidence="1">
    <location>
        <begin position="283"/>
        <end position="302"/>
    </location>
</feature>
<dbReference type="OrthoDB" id="2847781at2759"/>
<keyword evidence="1" id="KW-1133">Transmembrane helix</keyword>
<keyword evidence="1" id="KW-0812">Transmembrane</keyword>
<dbReference type="AlphaFoldDB" id="A0A2J6R3R7"/>
<feature type="transmembrane region" description="Helical" evidence="1">
    <location>
        <begin position="386"/>
        <end position="408"/>
    </location>
</feature>
<feature type="transmembrane region" description="Helical" evidence="1">
    <location>
        <begin position="257"/>
        <end position="277"/>
    </location>
</feature>
<proteinExistence type="predicted"/>
<organism evidence="2 3">
    <name type="scientific">Hyaloscypha variabilis (strain UAMH 11265 / GT02V1 / F)</name>
    <name type="common">Meliniomyces variabilis</name>
    <dbReference type="NCBI Taxonomy" id="1149755"/>
    <lineage>
        <taxon>Eukaryota</taxon>
        <taxon>Fungi</taxon>
        <taxon>Dikarya</taxon>
        <taxon>Ascomycota</taxon>
        <taxon>Pezizomycotina</taxon>
        <taxon>Leotiomycetes</taxon>
        <taxon>Helotiales</taxon>
        <taxon>Hyaloscyphaceae</taxon>
        <taxon>Hyaloscypha</taxon>
        <taxon>Hyaloscypha variabilis</taxon>
    </lineage>
</organism>
<keyword evidence="3" id="KW-1185">Reference proteome</keyword>
<gene>
    <name evidence="2" type="ORF">L207DRAFT_518451</name>
</gene>
<evidence type="ECO:0000313" key="2">
    <source>
        <dbReference type="EMBL" id="PMD33151.1"/>
    </source>
</evidence>